<geneLocation type="plasmid" evidence="2 3">
    <name>pDRET01</name>
</geneLocation>
<organism evidence="2 3">
    <name type="scientific">Desulfohalobium retbaense (strain ATCC 49708 / DSM 5692 / JCM 16813 / HR100)</name>
    <dbReference type="NCBI Taxonomy" id="485915"/>
    <lineage>
        <taxon>Bacteria</taxon>
        <taxon>Pseudomonadati</taxon>
        <taxon>Thermodesulfobacteriota</taxon>
        <taxon>Desulfovibrionia</taxon>
        <taxon>Desulfovibrionales</taxon>
        <taxon>Desulfohalobiaceae</taxon>
        <taxon>Desulfohalobium</taxon>
    </lineage>
</organism>
<keyword evidence="2" id="KW-0614">Plasmid</keyword>
<evidence type="ECO:0000256" key="1">
    <source>
        <dbReference type="SAM" id="MobiDB-lite"/>
    </source>
</evidence>
<dbReference type="InterPro" id="IPR015354">
    <property type="entry name" value="DNA_partition_ParG"/>
</dbReference>
<dbReference type="KEGG" id="drt:Dret_2511"/>
<dbReference type="SUPFAM" id="SSF47598">
    <property type="entry name" value="Ribbon-helix-helix"/>
    <property type="match status" value="1"/>
</dbReference>
<dbReference type="EMBL" id="CP001735">
    <property type="protein sequence ID" value="ACV69791.1"/>
    <property type="molecule type" value="Genomic_DNA"/>
</dbReference>
<dbReference type="GO" id="GO:0006355">
    <property type="term" value="P:regulation of DNA-templated transcription"/>
    <property type="evidence" value="ECO:0007669"/>
    <property type="project" value="InterPro"/>
</dbReference>
<dbReference type="AlphaFoldDB" id="C8X5U4"/>
<name>C8X5U4_DESRD</name>
<dbReference type="InterPro" id="IPR013321">
    <property type="entry name" value="Arc_rbn_hlx_hlx"/>
</dbReference>
<dbReference type="Proteomes" id="UP000001052">
    <property type="component" value="Plasmid pDRET01"/>
</dbReference>
<dbReference type="RefSeq" id="WP_012813882.1">
    <property type="nucleotide sequence ID" value="NC_013224.1"/>
</dbReference>
<dbReference type="HOGENOM" id="CLU_180732_0_0_7"/>
<gene>
    <name evidence="2" type="ORF">Dret_2511</name>
</gene>
<dbReference type="eggNOG" id="ENOG50333I3">
    <property type="taxonomic scope" value="Bacteria"/>
</dbReference>
<dbReference type="Gene3D" id="1.10.1220.10">
    <property type="entry name" value="Met repressor-like"/>
    <property type="match status" value="1"/>
</dbReference>
<feature type="region of interest" description="Disordered" evidence="1">
    <location>
        <begin position="1"/>
        <end position="37"/>
    </location>
</feature>
<dbReference type="Pfam" id="PF09274">
    <property type="entry name" value="ParG"/>
    <property type="match status" value="1"/>
</dbReference>
<evidence type="ECO:0000313" key="2">
    <source>
        <dbReference type="EMBL" id="ACV69791.1"/>
    </source>
</evidence>
<keyword evidence="3" id="KW-1185">Reference proteome</keyword>
<evidence type="ECO:0000313" key="3">
    <source>
        <dbReference type="Proteomes" id="UP000001052"/>
    </source>
</evidence>
<proteinExistence type="predicted"/>
<accession>C8X5U4</accession>
<evidence type="ECO:0008006" key="4">
    <source>
        <dbReference type="Google" id="ProtNLM"/>
    </source>
</evidence>
<reference evidence="2 3" key="1">
    <citation type="journal article" date="2010" name="Stand. Genomic Sci.">
        <title>Complete genome sequence of Desulfohalobium retbaense type strain (HR(100)).</title>
        <authorList>
            <person name="Spring S."/>
            <person name="Nolan M."/>
            <person name="Lapidus A."/>
            <person name="Glavina Del Rio T."/>
            <person name="Copeland A."/>
            <person name="Tice H."/>
            <person name="Cheng J.F."/>
            <person name="Lucas S."/>
            <person name="Land M."/>
            <person name="Chen F."/>
            <person name="Bruce D."/>
            <person name="Goodwin L."/>
            <person name="Pitluck S."/>
            <person name="Ivanova N."/>
            <person name="Mavromatis K."/>
            <person name="Mikhailova N."/>
            <person name="Pati A."/>
            <person name="Chen A."/>
            <person name="Palaniappan K."/>
            <person name="Hauser L."/>
            <person name="Chang Y.J."/>
            <person name="Jeffries C.D."/>
            <person name="Munk C."/>
            <person name="Kiss H."/>
            <person name="Chain P."/>
            <person name="Han C."/>
            <person name="Brettin T."/>
            <person name="Detter J.C."/>
            <person name="Schuler E."/>
            <person name="Goker M."/>
            <person name="Rohde M."/>
            <person name="Bristow J."/>
            <person name="Eisen J.A."/>
            <person name="Markowitz V."/>
            <person name="Hugenholtz P."/>
            <person name="Kyrpides N.C."/>
            <person name="Klenk H.P."/>
        </authorList>
    </citation>
    <scope>NUCLEOTIDE SEQUENCE [LARGE SCALE GENOMIC DNA]</scope>
    <source>
        <strain evidence="2 3">DSM 5692</strain>
        <plasmid evidence="3">Plasmid pDRET01</plasmid>
    </source>
</reference>
<dbReference type="OrthoDB" id="1494791at2"/>
<protein>
    <recommendedName>
        <fullName evidence="4">Plasmid segregation centromere-binding protein ParG</fullName>
    </recommendedName>
</protein>
<sequence>MAKKVGLGPKPSKKSDGDKRQDAWVSGEDKSAEKKKRLTIDIPESLHRKIKADCAIRGAKIADEIRVLLAERYDT</sequence>
<dbReference type="InterPro" id="IPR010985">
    <property type="entry name" value="Ribbon_hlx_hlx"/>
</dbReference>
<feature type="compositionally biased region" description="Basic and acidic residues" evidence="1">
    <location>
        <begin position="13"/>
        <end position="32"/>
    </location>
</feature>